<feature type="coiled-coil region" evidence="1">
    <location>
        <begin position="400"/>
        <end position="514"/>
    </location>
</feature>
<accession>A0A848J190</accession>
<name>A0A848J190_9BACT</name>
<organism evidence="5 6">
    <name type="scientific">Marinigracilibium pacificum</name>
    <dbReference type="NCBI Taxonomy" id="2729599"/>
    <lineage>
        <taxon>Bacteria</taxon>
        <taxon>Pseudomonadati</taxon>
        <taxon>Bacteroidota</taxon>
        <taxon>Cytophagia</taxon>
        <taxon>Cytophagales</taxon>
        <taxon>Flammeovirgaceae</taxon>
        <taxon>Marinigracilibium</taxon>
    </lineage>
</organism>
<evidence type="ECO:0000259" key="3">
    <source>
        <dbReference type="PROSITE" id="PS50112"/>
    </source>
</evidence>
<evidence type="ECO:0000256" key="1">
    <source>
        <dbReference type="SAM" id="Coils"/>
    </source>
</evidence>
<feature type="transmembrane region" description="Helical" evidence="2">
    <location>
        <begin position="21"/>
        <end position="41"/>
    </location>
</feature>
<dbReference type="InterPro" id="IPR003018">
    <property type="entry name" value="GAF"/>
</dbReference>
<dbReference type="Pfam" id="PF08447">
    <property type="entry name" value="PAS_3"/>
    <property type="match status" value="1"/>
</dbReference>
<feature type="coiled-coil region" evidence="1">
    <location>
        <begin position="185"/>
        <end position="226"/>
    </location>
</feature>
<evidence type="ECO:0000313" key="5">
    <source>
        <dbReference type="EMBL" id="NMM49118.1"/>
    </source>
</evidence>
<dbReference type="CDD" id="cd00130">
    <property type="entry name" value="PAS"/>
    <property type="match status" value="1"/>
</dbReference>
<dbReference type="InterPro" id="IPR029016">
    <property type="entry name" value="GAF-like_dom_sf"/>
</dbReference>
<feature type="domain" description="PAS" evidence="3">
    <location>
        <begin position="507"/>
        <end position="583"/>
    </location>
</feature>
<dbReference type="EMBL" id="JABBNU010000007">
    <property type="protein sequence ID" value="NMM49118.1"/>
    <property type="molecule type" value="Genomic_DNA"/>
</dbReference>
<feature type="domain" description="PAC" evidence="4">
    <location>
        <begin position="584"/>
        <end position="638"/>
    </location>
</feature>
<feature type="transmembrane region" description="Helical" evidence="2">
    <location>
        <begin position="103"/>
        <end position="121"/>
    </location>
</feature>
<dbReference type="Gene3D" id="3.30.450.20">
    <property type="entry name" value="PAS domain"/>
    <property type="match status" value="1"/>
</dbReference>
<dbReference type="InterPro" id="IPR000014">
    <property type="entry name" value="PAS"/>
</dbReference>
<keyword evidence="2" id="KW-1133">Transmembrane helix</keyword>
<reference evidence="5 6" key="1">
    <citation type="submission" date="2020-04" db="EMBL/GenBank/DDBJ databases">
        <title>Flammeovirgaceae bacterium KN852 isolated from deep sea.</title>
        <authorList>
            <person name="Zhang D.-C."/>
        </authorList>
    </citation>
    <scope>NUCLEOTIDE SEQUENCE [LARGE SCALE GENOMIC DNA]</scope>
    <source>
        <strain evidence="5 6">KN852</strain>
    </source>
</reference>
<keyword evidence="6" id="KW-1185">Reference proteome</keyword>
<dbReference type="AlphaFoldDB" id="A0A848J190"/>
<dbReference type="SUPFAM" id="SSF55781">
    <property type="entry name" value="GAF domain-like"/>
    <property type="match status" value="1"/>
</dbReference>
<comment type="caution">
    <text evidence="5">The sequence shown here is derived from an EMBL/GenBank/DDBJ whole genome shotgun (WGS) entry which is preliminary data.</text>
</comment>
<dbReference type="NCBIfam" id="TIGR00229">
    <property type="entry name" value="sensory_box"/>
    <property type="match status" value="1"/>
</dbReference>
<keyword evidence="1" id="KW-0175">Coiled coil</keyword>
<evidence type="ECO:0000313" key="6">
    <source>
        <dbReference type="Proteomes" id="UP000559010"/>
    </source>
</evidence>
<dbReference type="SMART" id="SM00086">
    <property type="entry name" value="PAC"/>
    <property type="match status" value="1"/>
</dbReference>
<dbReference type="PROSITE" id="PS50112">
    <property type="entry name" value="PAS"/>
    <property type="match status" value="1"/>
</dbReference>
<gene>
    <name evidence="5" type="ORF">HH304_11970</name>
</gene>
<keyword evidence="2" id="KW-0472">Membrane</keyword>
<dbReference type="Pfam" id="PF13185">
    <property type="entry name" value="GAF_2"/>
    <property type="match status" value="1"/>
</dbReference>
<evidence type="ECO:0000259" key="4">
    <source>
        <dbReference type="PROSITE" id="PS50113"/>
    </source>
</evidence>
<proteinExistence type="predicted"/>
<evidence type="ECO:0000256" key="2">
    <source>
        <dbReference type="SAM" id="Phobius"/>
    </source>
</evidence>
<sequence>MNPFKFGQDQKYTFEFNRRVYLGNTINIINFFLIGPLNLIASIKYQSLIILPILLIVNSIIGLALAKFRNHSVAKIITIFGSFIPFLLWLINLNAGTESLVSSQISILLAYAVLPFGLYSFEKKTGLIIAIVLTIITIASPFIFNGISFGDNLEQLANDNIVKMGGFFIGSILIFMFLFAMSRSLSLTEENNSNLRAVVEEHNKDLEKSQEELKNQLEEAHTVQLKEKNRAWVIEGLGRINSLIRKHDDPKKLASEVISEIVTYIGANQGSIFLLEEDEETNEKYLELNGTYAFDRKKFVDKKISVGEGLVGQSFLEKEPIILKDIPQNYVTITSGLGGTTPGFLVIYPLINNEVVEGILEIASFDELEDHKMNYLEGLGESLASTFNLSKINYQTKYLLELSKQQEEEMRSQAEELQQNMEELQATQEEIARKAREVEEQNNQLKMQEEVMRQNMEELQASQEEMDKKAQEIEEQNNQLRMQEEMMHQQLEELEAQKEEMELYYKRNESLKQNLESRQRVLALSTILSESDLYGTILFANKKLCEVSKYSEEELVGSPHKIFRHPDMPSKLFKKMWETIQSGETFRGIIKNRAKDGSIYWVDAVISPELDKDGKPEKYIGARYVIEDHEYAQKLFDKQMENF</sequence>
<dbReference type="InterPro" id="IPR013655">
    <property type="entry name" value="PAS_fold_3"/>
</dbReference>
<dbReference type="InterPro" id="IPR035965">
    <property type="entry name" value="PAS-like_dom_sf"/>
</dbReference>
<keyword evidence="2" id="KW-0812">Transmembrane</keyword>
<dbReference type="SUPFAM" id="SSF55785">
    <property type="entry name" value="PYP-like sensor domain (PAS domain)"/>
    <property type="match status" value="1"/>
</dbReference>
<dbReference type="InterPro" id="IPR001610">
    <property type="entry name" value="PAC"/>
</dbReference>
<feature type="transmembrane region" description="Helical" evidence="2">
    <location>
        <begin position="161"/>
        <end position="181"/>
    </location>
</feature>
<feature type="transmembrane region" description="Helical" evidence="2">
    <location>
        <begin position="128"/>
        <end position="149"/>
    </location>
</feature>
<dbReference type="Gene3D" id="3.30.450.40">
    <property type="match status" value="1"/>
</dbReference>
<dbReference type="Proteomes" id="UP000559010">
    <property type="component" value="Unassembled WGS sequence"/>
</dbReference>
<dbReference type="PROSITE" id="PS50113">
    <property type="entry name" value="PAC"/>
    <property type="match status" value="1"/>
</dbReference>
<feature type="transmembrane region" description="Helical" evidence="2">
    <location>
        <begin position="73"/>
        <end position="91"/>
    </location>
</feature>
<feature type="transmembrane region" description="Helical" evidence="2">
    <location>
        <begin position="47"/>
        <end position="66"/>
    </location>
</feature>
<dbReference type="RefSeq" id="WP_169681790.1">
    <property type="nucleotide sequence ID" value="NZ_JABBNU010000007.1"/>
</dbReference>
<dbReference type="InterPro" id="IPR000700">
    <property type="entry name" value="PAS-assoc_C"/>
</dbReference>
<protein>
    <submittedName>
        <fullName evidence="5">PAS domain-containing protein</fullName>
    </submittedName>
</protein>